<dbReference type="PANTHER" id="PTHR43818">
    <property type="entry name" value="BCDNA.GH03377"/>
    <property type="match status" value="1"/>
</dbReference>
<evidence type="ECO:0000313" key="4">
    <source>
        <dbReference type="EMBL" id="MBS4183533.1"/>
    </source>
</evidence>
<protein>
    <submittedName>
        <fullName evidence="4">Gfo/Idh/MocA family oxidoreductase</fullName>
    </submittedName>
</protein>
<dbReference type="Pfam" id="PF22725">
    <property type="entry name" value="GFO_IDH_MocA_C3"/>
    <property type="match status" value="1"/>
</dbReference>
<dbReference type="Gene3D" id="3.30.360.10">
    <property type="entry name" value="Dihydrodipicolinate Reductase, domain 2"/>
    <property type="match status" value="1"/>
</dbReference>
<dbReference type="EMBL" id="JAGYPE010000003">
    <property type="protein sequence ID" value="MBS4183533.1"/>
    <property type="molecule type" value="Genomic_DNA"/>
</dbReference>
<dbReference type="SUPFAM" id="SSF51735">
    <property type="entry name" value="NAD(P)-binding Rossmann-fold domains"/>
    <property type="match status" value="1"/>
</dbReference>
<evidence type="ECO:0000259" key="2">
    <source>
        <dbReference type="Pfam" id="PF01408"/>
    </source>
</evidence>
<dbReference type="InterPro" id="IPR055170">
    <property type="entry name" value="GFO_IDH_MocA-like_dom"/>
</dbReference>
<feature type="domain" description="GFO/IDH/MocA-like oxidoreductase" evidence="3">
    <location>
        <begin position="137"/>
        <end position="261"/>
    </location>
</feature>
<name>A0A942YAM9_9BACI</name>
<sequence>MTSTASTPIRVGLIGGGGIATFHITGYREHADTITIGAVADAVPATAEARGAELGVPAFTDYREMLERADIDAVDICLPHHLHRDAIVAAARAGKHVLCEKPLCLTPEEAADVESAVREAGVTLMCAHNQLFMPAVAKAKELIDDGALGTVYEVRTTDSFRNEFDPSNMGWRAHASTSGGGELIDTGYHPSYLLMHLAGGVPVSATAMLSTHRLGFMEGEDSAQCLFRFDNGAVGQLVTSWAYEPAAGTERFSVVGELGSLTSDGTTLRWDLHDTSGAPTVSETVTFEAVDTFSAEIAAFGRCLRDGTRPIHTEQEGLAVLGMILAAYEGARTGTIAPVRTARDAAVAV</sequence>
<feature type="domain" description="Gfo/Idh/MocA-like oxidoreductase N-terminal" evidence="2">
    <location>
        <begin position="9"/>
        <end position="128"/>
    </location>
</feature>
<dbReference type="InterPro" id="IPR000683">
    <property type="entry name" value="Gfo/Idh/MocA-like_OxRdtase_N"/>
</dbReference>
<accession>A0A942YAM9</accession>
<dbReference type="Pfam" id="PF01408">
    <property type="entry name" value="GFO_IDH_MocA"/>
    <property type="match status" value="1"/>
</dbReference>
<reference evidence="4" key="1">
    <citation type="submission" date="2021-05" db="EMBL/GenBank/DDBJ databases">
        <title>Novel Bacillus species.</title>
        <authorList>
            <person name="Liu G."/>
        </authorList>
    </citation>
    <scope>NUCLEOTIDE SEQUENCE</scope>
    <source>
        <strain evidence="4">FJAT-50051</strain>
    </source>
</reference>
<dbReference type="GO" id="GO:0016491">
    <property type="term" value="F:oxidoreductase activity"/>
    <property type="evidence" value="ECO:0007669"/>
    <property type="project" value="UniProtKB-KW"/>
</dbReference>
<dbReference type="Gene3D" id="3.40.50.720">
    <property type="entry name" value="NAD(P)-binding Rossmann-like Domain"/>
    <property type="match status" value="1"/>
</dbReference>
<dbReference type="InterPro" id="IPR050463">
    <property type="entry name" value="Gfo/Idh/MocA_oxidrdct_glycsds"/>
</dbReference>
<gene>
    <name evidence="4" type="ORF">KHB02_19255</name>
</gene>
<dbReference type="AlphaFoldDB" id="A0A942YAM9"/>
<dbReference type="PANTHER" id="PTHR43818:SF11">
    <property type="entry name" value="BCDNA.GH03377"/>
    <property type="match status" value="1"/>
</dbReference>
<dbReference type="GO" id="GO:0000166">
    <property type="term" value="F:nucleotide binding"/>
    <property type="evidence" value="ECO:0007669"/>
    <property type="project" value="InterPro"/>
</dbReference>
<organism evidence="4">
    <name type="scientific">Neobacillus citreus</name>
    <dbReference type="NCBI Taxonomy" id="2833578"/>
    <lineage>
        <taxon>Bacteria</taxon>
        <taxon>Bacillati</taxon>
        <taxon>Bacillota</taxon>
        <taxon>Bacilli</taxon>
        <taxon>Bacillales</taxon>
        <taxon>Bacillaceae</taxon>
        <taxon>Neobacillus</taxon>
    </lineage>
</organism>
<evidence type="ECO:0000256" key="1">
    <source>
        <dbReference type="ARBA" id="ARBA00023002"/>
    </source>
</evidence>
<comment type="caution">
    <text evidence="4">The sequence shown here is derived from an EMBL/GenBank/DDBJ whole genome shotgun (WGS) entry which is preliminary data.</text>
</comment>
<dbReference type="SUPFAM" id="SSF55347">
    <property type="entry name" value="Glyceraldehyde-3-phosphate dehydrogenase-like, C-terminal domain"/>
    <property type="match status" value="1"/>
</dbReference>
<dbReference type="InterPro" id="IPR036291">
    <property type="entry name" value="NAD(P)-bd_dom_sf"/>
</dbReference>
<keyword evidence="1" id="KW-0560">Oxidoreductase</keyword>
<evidence type="ECO:0000259" key="3">
    <source>
        <dbReference type="Pfam" id="PF22725"/>
    </source>
</evidence>
<proteinExistence type="predicted"/>